<sequence>MRNSKRGSSAVFLTMILPALIVIVMALIYGVREAVLESKADGILSLAGDSLLSEFDYYVQKEYGLFVMKGDEKYLTKKLKDYALRSFERDEKPKVKGLKASGARFTAANTEEIKKQIKEYMKYAMAQGFFEGRKQEAYEGERQARVLRHGPTRVALPSRSIPEKDLAERAGAAAENVMSLEGAFKEGSEGYVINRYILTHFNNRVEQVKEGSFFRSEAEYILGGRYSDEENERKTESLIKAVRTPLNLAHIYSDAEKRNLVITAAQIITPGAAAAATQLALASAWAYAEADNDVKLLTEGKKVPLIKSRSTWAVELESVIDKITGKTAEPEENRGYTYHEYIQMLLFLMDEDLKTGRILDLIQINTRKNHYDDFLLQEHVTGIYIEAEINGRKFGYEKKY</sequence>
<gene>
    <name evidence="2" type="ORF">IAC50_05090</name>
</gene>
<proteinExistence type="predicted"/>
<dbReference type="Proteomes" id="UP000824090">
    <property type="component" value="Unassembled WGS sequence"/>
</dbReference>
<reference evidence="2" key="1">
    <citation type="submission" date="2020-10" db="EMBL/GenBank/DDBJ databases">
        <authorList>
            <person name="Gilroy R."/>
        </authorList>
    </citation>
    <scope>NUCLEOTIDE SEQUENCE</scope>
    <source>
        <strain evidence="2">ChiHcec3-6078</strain>
    </source>
</reference>
<keyword evidence="1" id="KW-0472">Membrane</keyword>
<feature type="transmembrane region" description="Helical" evidence="1">
    <location>
        <begin position="12"/>
        <end position="31"/>
    </location>
</feature>
<evidence type="ECO:0000256" key="1">
    <source>
        <dbReference type="SAM" id="Phobius"/>
    </source>
</evidence>
<evidence type="ECO:0000313" key="3">
    <source>
        <dbReference type="Proteomes" id="UP000824090"/>
    </source>
</evidence>
<name>A0A9D1L777_9FIRM</name>
<accession>A0A9D1L777</accession>
<dbReference type="InterPro" id="IPR043756">
    <property type="entry name" value="DUF5702"/>
</dbReference>
<protein>
    <submittedName>
        <fullName evidence="2">Uncharacterized protein</fullName>
    </submittedName>
</protein>
<dbReference type="Pfam" id="PF18960">
    <property type="entry name" value="DUF5702"/>
    <property type="match status" value="1"/>
</dbReference>
<reference evidence="2" key="2">
    <citation type="journal article" date="2021" name="PeerJ">
        <title>Extensive microbial diversity within the chicken gut microbiome revealed by metagenomics and culture.</title>
        <authorList>
            <person name="Gilroy R."/>
            <person name="Ravi A."/>
            <person name="Getino M."/>
            <person name="Pursley I."/>
            <person name="Horton D.L."/>
            <person name="Alikhan N.F."/>
            <person name="Baker D."/>
            <person name="Gharbi K."/>
            <person name="Hall N."/>
            <person name="Watson M."/>
            <person name="Adriaenssens E.M."/>
            <person name="Foster-Nyarko E."/>
            <person name="Jarju S."/>
            <person name="Secka A."/>
            <person name="Antonio M."/>
            <person name="Oren A."/>
            <person name="Chaudhuri R.R."/>
            <person name="La Ragione R."/>
            <person name="Hildebrand F."/>
            <person name="Pallen M.J."/>
        </authorList>
    </citation>
    <scope>NUCLEOTIDE SEQUENCE</scope>
    <source>
        <strain evidence="2">ChiHcec3-6078</strain>
    </source>
</reference>
<keyword evidence="1" id="KW-0812">Transmembrane</keyword>
<organism evidence="2 3">
    <name type="scientific">Candidatus Allocopromorpha excrementigallinarum</name>
    <dbReference type="NCBI Taxonomy" id="2840742"/>
    <lineage>
        <taxon>Bacteria</taxon>
        <taxon>Bacillati</taxon>
        <taxon>Bacillota</taxon>
        <taxon>Clostridia</taxon>
        <taxon>Eubacteriales</taxon>
        <taxon>Eubacteriaceae</taxon>
        <taxon>Eubacteriaceae incertae sedis</taxon>
        <taxon>Candidatus Allocopromorpha</taxon>
    </lineage>
</organism>
<comment type="caution">
    <text evidence="2">The sequence shown here is derived from an EMBL/GenBank/DDBJ whole genome shotgun (WGS) entry which is preliminary data.</text>
</comment>
<dbReference type="AlphaFoldDB" id="A0A9D1L777"/>
<evidence type="ECO:0000313" key="2">
    <source>
        <dbReference type="EMBL" id="HIU25852.1"/>
    </source>
</evidence>
<dbReference type="EMBL" id="DVMP01000090">
    <property type="protein sequence ID" value="HIU25852.1"/>
    <property type="molecule type" value="Genomic_DNA"/>
</dbReference>
<keyword evidence="1" id="KW-1133">Transmembrane helix</keyword>